<dbReference type="AlphaFoldDB" id="A0AA48KEE0"/>
<evidence type="ECO:0000313" key="2">
    <source>
        <dbReference type="EMBL" id="BDU75368.1"/>
    </source>
</evidence>
<evidence type="ECO:0000313" key="3">
    <source>
        <dbReference type="Proteomes" id="UP001228113"/>
    </source>
</evidence>
<feature type="signal peptide" evidence="1">
    <location>
        <begin position="1"/>
        <end position="23"/>
    </location>
</feature>
<keyword evidence="3" id="KW-1185">Reference proteome</keyword>
<dbReference type="KEGG" id="msea:METESE_03260"/>
<feature type="chain" id="PRO_5041255545" description="DUF3857 domain-containing protein" evidence="1">
    <location>
        <begin position="24"/>
        <end position="660"/>
    </location>
</feature>
<sequence>MPILLRMLSLLALLSVQPLAAEAAWGPLPPDTWRIQAGDPQAPGGAVVLEERLAFNRSNLEWHYRVRIVSKEGMRAASFPAFPVGLLALEGRTIRPDGTVTPFASAKDCRQEPTKPTPYQPIQTLLVPPGVTSDCVVEVYARTETLWFQNNQWMRPLTRPWPIRTFVFSIHSYVDQSWSLQDVGRHRPEISETWTTRTFTFRNLPAEDEGPYVLAPTLDRPTLIFSFNDRLRTPPDGNPDTFWTQVASMLNLFQVKRAVRGDAYKAFSEALRKELPASPQEAARTLLIRAHTRLVNIHERTWETRQRGKDAESSIPSTRPYMAIDIGMLSPRYRVPDLGKMVREGGASAYDWQWLAWNLLADAGLKPRLLGVSNRNAWIFRYSFFNINQITRYLIGIEEPGRETLWLDPTRPLLAPGVIPAPYQGTPGILADLPEEMARPFEVPVQPATANTQTFTYTMAFAEGRQTFDLSAAFLGQEAYLLRFAAKDAAPQGRDQALKDLFAARLKDWTLTGAQVRHHGDVAQPYGWSIQGARPWEAAGALRVHPFPGLASPLEIPDAWPPRRTARIVLPYLQTHRATCRLAIPKGYHVPPQAALEARNAFGSVSWQLKPSSRPEEAEVDLVITTDTLVAPAEDLEAFKAYLGWIQDALARVVTVERDA</sequence>
<dbReference type="Gene3D" id="2.60.40.3140">
    <property type="match status" value="1"/>
</dbReference>
<protein>
    <recommendedName>
        <fullName evidence="4">DUF3857 domain-containing protein</fullName>
    </recommendedName>
</protein>
<name>A0AA48KEE0_9BACT</name>
<gene>
    <name evidence="2" type="ORF">METESE_03260</name>
</gene>
<accession>A0AA48KEE0</accession>
<dbReference type="RefSeq" id="WP_316410945.1">
    <property type="nucleotide sequence ID" value="NZ_AP027081.1"/>
</dbReference>
<organism evidence="2 3">
    <name type="scientific">Mesoterricola sediminis</name>
    <dbReference type="NCBI Taxonomy" id="2927980"/>
    <lineage>
        <taxon>Bacteria</taxon>
        <taxon>Pseudomonadati</taxon>
        <taxon>Acidobacteriota</taxon>
        <taxon>Holophagae</taxon>
        <taxon>Holophagales</taxon>
        <taxon>Holophagaceae</taxon>
        <taxon>Mesoterricola</taxon>
    </lineage>
</organism>
<dbReference type="Proteomes" id="UP001228113">
    <property type="component" value="Chromosome"/>
</dbReference>
<reference evidence="2" key="1">
    <citation type="journal article" date="2023" name="Int. J. Syst. Evol. Microbiol.">
        <title>Mesoterricola silvestris gen. nov., sp. nov., Mesoterricola sediminis sp. nov., Geothrix oryzae sp. nov., Geothrix edaphica sp. nov., Geothrix rubra sp. nov., and Geothrix limicola sp. nov., six novel members of Acidobacteriota isolated from soils.</title>
        <authorList>
            <person name="Itoh H."/>
            <person name="Sugisawa Y."/>
            <person name="Mise K."/>
            <person name="Xu Z."/>
            <person name="Kuniyasu M."/>
            <person name="Ushijima N."/>
            <person name="Kawano K."/>
            <person name="Kobayashi E."/>
            <person name="Shiratori Y."/>
            <person name="Masuda Y."/>
            <person name="Senoo K."/>
        </authorList>
    </citation>
    <scope>NUCLEOTIDE SEQUENCE</scope>
    <source>
        <strain evidence="2">W786</strain>
    </source>
</reference>
<keyword evidence="1" id="KW-0732">Signal</keyword>
<dbReference type="EMBL" id="AP027081">
    <property type="protein sequence ID" value="BDU75368.1"/>
    <property type="molecule type" value="Genomic_DNA"/>
</dbReference>
<evidence type="ECO:0000256" key="1">
    <source>
        <dbReference type="SAM" id="SignalP"/>
    </source>
</evidence>
<proteinExistence type="predicted"/>
<evidence type="ECO:0008006" key="4">
    <source>
        <dbReference type="Google" id="ProtNLM"/>
    </source>
</evidence>